<reference evidence="7" key="1">
    <citation type="journal article" date="2018" name="DNA Res.">
        <title>Multiple hybrid de novo genome assembly of finger millet, an orphan allotetraploid crop.</title>
        <authorList>
            <person name="Hatakeyama M."/>
            <person name="Aluri S."/>
            <person name="Balachadran M.T."/>
            <person name="Sivarajan S.R."/>
            <person name="Patrignani A."/>
            <person name="Gruter S."/>
            <person name="Poveda L."/>
            <person name="Shimizu-Inatsugi R."/>
            <person name="Baeten J."/>
            <person name="Francoijs K.J."/>
            <person name="Nataraja K.N."/>
            <person name="Reddy Y.A.N."/>
            <person name="Phadnis S."/>
            <person name="Ravikumar R.L."/>
            <person name="Schlapbach R."/>
            <person name="Sreeman S.M."/>
            <person name="Shimizu K.K."/>
        </authorList>
    </citation>
    <scope>NUCLEOTIDE SEQUENCE</scope>
</reference>
<evidence type="ECO:0000256" key="4">
    <source>
        <dbReference type="ARBA" id="ARBA00022989"/>
    </source>
</evidence>
<keyword evidence="4" id="KW-1133">Transmembrane helix</keyword>
<evidence type="ECO:0000259" key="6">
    <source>
        <dbReference type="Pfam" id="PF10520"/>
    </source>
</evidence>
<comment type="subcellular location">
    <subcellularLocation>
        <location evidence="1">Membrane</location>
        <topology evidence="1">Multi-pass membrane protein</topology>
    </subcellularLocation>
</comment>
<gene>
    <name evidence="7" type="primary">gb28621</name>
    <name evidence="7" type="ORF">PR202_gb28621</name>
</gene>
<dbReference type="PANTHER" id="PTHR48231:SF1">
    <property type="entry name" value="OS08G0187900 PROTEIN"/>
    <property type="match status" value="1"/>
</dbReference>
<keyword evidence="8" id="KW-1185">Reference proteome</keyword>
<dbReference type="Proteomes" id="UP001054889">
    <property type="component" value="Unassembled WGS sequence"/>
</dbReference>
<dbReference type="EMBL" id="BQKI01000098">
    <property type="protein sequence ID" value="GJN39499.1"/>
    <property type="molecule type" value="Genomic_DNA"/>
</dbReference>
<evidence type="ECO:0000256" key="1">
    <source>
        <dbReference type="ARBA" id="ARBA00004141"/>
    </source>
</evidence>
<feature type="domain" description="Lipid desaturase" evidence="6">
    <location>
        <begin position="68"/>
        <end position="231"/>
    </location>
</feature>
<dbReference type="AlphaFoldDB" id="A0AAV5FXD6"/>
<organism evidence="7 8">
    <name type="scientific">Eleusine coracana subsp. coracana</name>
    <dbReference type="NCBI Taxonomy" id="191504"/>
    <lineage>
        <taxon>Eukaryota</taxon>
        <taxon>Viridiplantae</taxon>
        <taxon>Streptophyta</taxon>
        <taxon>Embryophyta</taxon>
        <taxon>Tracheophyta</taxon>
        <taxon>Spermatophyta</taxon>
        <taxon>Magnoliopsida</taxon>
        <taxon>Liliopsida</taxon>
        <taxon>Poales</taxon>
        <taxon>Poaceae</taxon>
        <taxon>PACMAD clade</taxon>
        <taxon>Chloridoideae</taxon>
        <taxon>Cynodonteae</taxon>
        <taxon>Eleusininae</taxon>
        <taxon>Eleusine</taxon>
    </lineage>
</organism>
<dbReference type="InterPro" id="IPR019547">
    <property type="entry name" value="Lipid_desat"/>
</dbReference>
<proteinExistence type="inferred from homology"/>
<comment type="similarity">
    <text evidence="2">Belongs to the fatty acid desaturase CarF family.</text>
</comment>
<name>A0AAV5FXD6_ELECO</name>
<evidence type="ECO:0000313" key="7">
    <source>
        <dbReference type="EMBL" id="GJN39499.1"/>
    </source>
</evidence>
<protein>
    <recommendedName>
        <fullName evidence="6">Lipid desaturase domain-containing protein</fullName>
    </recommendedName>
</protein>
<accession>A0AAV5FXD6</accession>
<evidence type="ECO:0000256" key="2">
    <source>
        <dbReference type="ARBA" id="ARBA00007620"/>
    </source>
</evidence>
<evidence type="ECO:0000256" key="3">
    <source>
        <dbReference type="ARBA" id="ARBA00022692"/>
    </source>
</evidence>
<keyword evidence="5" id="KW-0472">Membrane</keyword>
<dbReference type="GO" id="GO:0016020">
    <property type="term" value="C:membrane"/>
    <property type="evidence" value="ECO:0007669"/>
    <property type="project" value="UniProtKB-SubCell"/>
</dbReference>
<evidence type="ECO:0000313" key="8">
    <source>
        <dbReference type="Proteomes" id="UP001054889"/>
    </source>
</evidence>
<dbReference type="Pfam" id="PF10520">
    <property type="entry name" value="Lipid_desat"/>
    <property type="match status" value="1"/>
</dbReference>
<sequence>MAISLKIEAPSCQPHADPDDAKLRSTWPQRAWTLAGSTAILSSLITCLRLVGSVTDLLAVAMAAFTAYSLADLTTGVYHWLIDNYGSEATPVLGVQVANFLDHHRHPSTIARLDPCNNLHVLAGVVAVALPAAGAAARAFACTFAACVVLSVQFHAWAHERPSRLPPGVEFLQAAGVLVSRSQHAWHHRPPYNTNYCTVSGMWIGVLDRYGVFQALEKVIYQGTGVKPRSWGGLDGTCRRS</sequence>
<reference evidence="7" key="2">
    <citation type="submission" date="2021-12" db="EMBL/GenBank/DDBJ databases">
        <title>Resequencing data analysis of finger millet.</title>
        <authorList>
            <person name="Hatakeyama M."/>
            <person name="Aluri S."/>
            <person name="Balachadran M.T."/>
            <person name="Sivarajan S.R."/>
            <person name="Poveda L."/>
            <person name="Shimizu-Inatsugi R."/>
            <person name="Schlapbach R."/>
            <person name="Sreeman S.M."/>
            <person name="Shimizu K.K."/>
        </authorList>
    </citation>
    <scope>NUCLEOTIDE SEQUENCE</scope>
</reference>
<keyword evidence="3" id="KW-0812">Transmembrane</keyword>
<dbReference type="PANTHER" id="PTHR48231">
    <property type="entry name" value="TMEM189_B_DMAIN DOMAIN-CONTAINING PROTEIN"/>
    <property type="match status" value="1"/>
</dbReference>
<evidence type="ECO:0000256" key="5">
    <source>
        <dbReference type="ARBA" id="ARBA00023136"/>
    </source>
</evidence>
<comment type="caution">
    <text evidence="7">The sequence shown here is derived from an EMBL/GenBank/DDBJ whole genome shotgun (WGS) entry which is preliminary data.</text>
</comment>